<gene>
    <name evidence="1" type="ORF">HMPREF3185_01614</name>
</gene>
<comment type="caution">
    <text evidence="1">The sequence shown here is derived from an EMBL/GenBank/DDBJ whole genome shotgun (WGS) entry which is preliminary data.</text>
</comment>
<accession>A0A134B471</accession>
<proteinExistence type="predicted"/>
<evidence type="ECO:0000313" key="1">
    <source>
        <dbReference type="EMBL" id="KXB74722.1"/>
    </source>
</evidence>
<dbReference type="EMBL" id="LSDK01000113">
    <property type="protein sequence ID" value="KXB74722.1"/>
    <property type="molecule type" value="Genomic_DNA"/>
</dbReference>
<reference evidence="2" key="1">
    <citation type="submission" date="2016-01" db="EMBL/GenBank/DDBJ databases">
        <authorList>
            <person name="Mitreva M."/>
            <person name="Pepin K.H."/>
            <person name="Mihindukulasuriya K.A."/>
            <person name="Fulton R."/>
            <person name="Fronick C."/>
            <person name="O'Laughlin M."/>
            <person name="Miner T."/>
            <person name="Herter B."/>
            <person name="Rosa B.A."/>
            <person name="Cordes M."/>
            <person name="Tomlinson C."/>
            <person name="Wollam A."/>
            <person name="Palsikar V.B."/>
            <person name="Mardis E.R."/>
            <person name="Wilson R.K."/>
        </authorList>
    </citation>
    <scope>NUCLEOTIDE SEQUENCE [LARGE SCALE GENOMIC DNA]</scope>
    <source>
        <strain evidence="2">KA00683</strain>
    </source>
</reference>
<dbReference type="PATRIC" id="fig|322095.3.peg.1590"/>
<sequence>MQAIWKHRLPFARKDKPFFRPSISLASQLAPLGRFAGAIKRLSPHPPSVGNAGCKPYET</sequence>
<dbReference type="Proteomes" id="UP000070224">
    <property type="component" value="Unassembled WGS sequence"/>
</dbReference>
<dbReference type="AlphaFoldDB" id="A0A134B471"/>
<protein>
    <submittedName>
        <fullName evidence="1">Uncharacterized protein</fullName>
    </submittedName>
</protein>
<keyword evidence="2" id="KW-1185">Reference proteome</keyword>
<name>A0A134B471_9PORP</name>
<evidence type="ECO:0000313" key="2">
    <source>
        <dbReference type="Proteomes" id="UP000070224"/>
    </source>
</evidence>
<organism evidence="1 2">
    <name type="scientific">Porphyromonas somerae</name>
    <dbReference type="NCBI Taxonomy" id="322095"/>
    <lineage>
        <taxon>Bacteria</taxon>
        <taxon>Pseudomonadati</taxon>
        <taxon>Bacteroidota</taxon>
        <taxon>Bacteroidia</taxon>
        <taxon>Bacteroidales</taxon>
        <taxon>Porphyromonadaceae</taxon>
        <taxon>Porphyromonas</taxon>
    </lineage>
</organism>